<protein>
    <submittedName>
        <fullName evidence="1">Ornithine cyclodeaminase/mu-crystallin</fullName>
    </submittedName>
</protein>
<evidence type="ECO:0000313" key="1">
    <source>
        <dbReference type="EMBL" id="ADL52837.1"/>
    </source>
</evidence>
<dbReference type="AlphaFoldDB" id="D9SU82"/>
<organism evidence="1 2">
    <name type="scientific">Clostridium cellulovorans (strain ATCC 35296 / DSM 3052 / OCM 3 / 743B)</name>
    <dbReference type="NCBI Taxonomy" id="573061"/>
    <lineage>
        <taxon>Bacteria</taxon>
        <taxon>Bacillati</taxon>
        <taxon>Bacillota</taxon>
        <taxon>Clostridia</taxon>
        <taxon>Eubacteriales</taxon>
        <taxon>Clostridiaceae</taxon>
        <taxon>Clostridium</taxon>
    </lineage>
</organism>
<gene>
    <name evidence="1" type="ordered locus">Clocel_3150</name>
</gene>
<name>D9SU82_CLOC7</name>
<dbReference type="Pfam" id="PF02423">
    <property type="entry name" value="OCD_Mu_crystall"/>
    <property type="match status" value="1"/>
</dbReference>
<dbReference type="eggNOG" id="COG2423">
    <property type="taxonomic scope" value="Bacteria"/>
</dbReference>
<dbReference type="Gene3D" id="3.40.50.720">
    <property type="entry name" value="NAD(P)-binding Rossmann-like Domain"/>
    <property type="match status" value="1"/>
</dbReference>
<proteinExistence type="predicted"/>
<dbReference type="InterPro" id="IPR003462">
    <property type="entry name" value="ODC_Mu_crystall"/>
</dbReference>
<dbReference type="HOGENOM" id="CLU_042088_3_0_9"/>
<dbReference type="STRING" id="573061.Clocel_3150"/>
<accession>D9SU82</accession>
<evidence type="ECO:0000313" key="2">
    <source>
        <dbReference type="Proteomes" id="UP000002730"/>
    </source>
</evidence>
<dbReference type="RefSeq" id="WP_010073216.1">
    <property type="nucleotide sequence ID" value="NC_014393.1"/>
</dbReference>
<dbReference type="SUPFAM" id="SSF51735">
    <property type="entry name" value="NAD(P)-binding Rossmann-fold domains"/>
    <property type="match status" value="1"/>
</dbReference>
<keyword evidence="2" id="KW-1185">Reference proteome</keyword>
<dbReference type="PIRSF" id="PIRSF001439">
    <property type="entry name" value="CryM"/>
    <property type="match status" value="1"/>
</dbReference>
<dbReference type="Proteomes" id="UP000002730">
    <property type="component" value="Chromosome"/>
</dbReference>
<dbReference type="InterPro" id="IPR036291">
    <property type="entry name" value="NAD(P)-bd_dom_sf"/>
</dbReference>
<dbReference type="EMBL" id="CP002160">
    <property type="protein sequence ID" value="ADL52837.1"/>
    <property type="molecule type" value="Genomic_DNA"/>
</dbReference>
<reference evidence="1 2" key="1">
    <citation type="submission" date="2010-08" db="EMBL/GenBank/DDBJ databases">
        <title>Complete sequence of Clostridium cellulovorans 743B.</title>
        <authorList>
            <consortium name="US DOE Joint Genome Institute"/>
            <person name="Lucas S."/>
            <person name="Copeland A."/>
            <person name="Lapidus A."/>
            <person name="Cheng J.-F."/>
            <person name="Bruce D."/>
            <person name="Goodwin L."/>
            <person name="Pitluck S."/>
            <person name="Chertkov O."/>
            <person name="Detter J.C."/>
            <person name="Han C."/>
            <person name="Tapia R."/>
            <person name="Land M."/>
            <person name="Hauser L."/>
            <person name="Chang Y.-J."/>
            <person name="Jeffries C."/>
            <person name="Kyrpides N."/>
            <person name="Ivanova N."/>
            <person name="Mikhailova N."/>
            <person name="Hemme C.L."/>
            <person name="Woyke T."/>
        </authorList>
    </citation>
    <scope>NUCLEOTIDE SEQUENCE [LARGE SCALE GENOMIC DNA]</scope>
    <source>
        <strain evidence="2">ATCC 35296 / DSM 3052 / OCM 3 / 743B</strain>
    </source>
</reference>
<dbReference type="PANTHER" id="PTHR13812:SF19">
    <property type="entry name" value="KETIMINE REDUCTASE MU-CRYSTALLIN"/>
    <property type="match status" value="1"/>
</dbReference>
<dbReference type="InterPro" id="IPR023401">
    <property type="entry name" value="ODC_N"/>
</dbReference>
<dbReference type="KEGG" id="ccb:Clocel_3150"/>
<dbReference type="PANTHER" id="PTHR13812">
    <property type="entry name" value="KETIMINE REDUCTASE MU-CRYSTALLIN"/>
    <property type="match status" value="1"/>
</dbReference>
<dbReference type="GO" id="GO:0005737">
    <property type="term" value="C:cytoplasm"/>
    <property type="evidence" value="ECO:0007669"/>
    <property type="project" value="TreeGrafter"/>
</dbReference>
<dbReference type="OrthoDB" id="9792005at2"/>
<dbReference type="Gene3D" id="3.30.1780.10">
    <property type="entry name" value="ornithine cyclodeaminase, domain 1"/>
    <property type="match status" value="1"/>
</dbReference>
<sequence>MLYLNEKDISSINFNWNELINCIEEATDAINNNETVQPIKPYLRFNDMSNRIIAMPAYVGGNIQSSGIKWIASFPKNINFGIPRAHSVIVLNDIKTGEPEAIINTALISMFRTASVSGTLIKYFDKVRHLKDVNVGIIGWGPIGQTHYKMCKEILGEKIKKICIYDIKFKNNSNSEIENDEKLKVCDSWEEVYKDSDIFITCTVADKSYINLPPKKGSLILNVSLRDFKTDVYEQVKNSIIVDDWEEVCRENTDIENFSKEKGLLKEMTKSIVDVVCNNCLKDYKDSELIMFNPMGMAIYDVAIAKYFYKFSLENNIGYLDK</sequence>